<dbReference type="GO" id="GO:0046982">
    <property type="term" value="F:protein heterodimerization activity"/>
    <property type="evidence" value="ECO:0007669"/>
    <property type="project" value="InterPro"/>
</dbReference>
<dbReference type="Pfam" id="PF09415">
    <property type="entry name" value="CENP-X"/>
    <property type="match status" value="1"/>
</dbReference>
<sequence length="229" mass="25399">MPPRKEPKETVVYPASKRKAPAFKPQRPGKVPRIATTDSESSAPRSLEKPVISTKKRPPKAQNIDDEVFEDPATAASTHQSRAPTISSEDSDDEELSKDPFAKPKNAPRTRKKPTSTGKTAIPESRHVSDAIAVNSSPPPIPSNSDQVPQIPQALLVRILHERFRARATKIDKHAIVVLQKYLEVFVREVIARARLAKAEQEGIDADDRKWLDVDDLEKVAGHMLLEFG</sequence>
<evidence type="ECO:0000313" key="9">
    <source>
        <dbReference type="Proteomes" id="UP000799436"/>
    </source>
</evidence>
<dbReference type="SUPFAM" id="SSF47113">
    <property type="entry name" value="Histone-fold"/>
    <property type="match status" value="1"/>
</dbReference>
<name>A0A6G1L3G1_9PEZI</name>
<dbReference type="GO" id="GO:0000712">
    <property type="term" value="P:resolution of meiotic recombination intermediates"/>
    <property type="evidence" value="ECO:0007669"/>
    <property type="project" value="TreeGrafter"/>
</dbReference>
<feature type="region of interest" description="Disordered" evidence="7">
    <location>
        <begin position="1"/>
        <end position="127"/>
    </location>
</feature>
<keyword evidence="4" id="KW-0238">DNA-binding</keyword>
<feature type="compositionally biased region" description="Polar residues" evidence="7">
    <location>
        <begin position="75"/>
        <end position="86"/>
    </location>
</feature>
<keyword evidence="3" id="KW-0227">DNA damage</keyword>
<organism evidence="8 9">
    <name type="scientific">Teratosphaeria nubilosa</name>
    <dbReference type="NCBI Taxonomy" id="161662"/>
    <lineage>
        <taxon>Eukaryota</taxon>
        <taxon>Fungi</taxon>
        <taxon>Dikarya</taxon>
        <taxon>Ascomycota</taxon>
        <taxon>Pezizomycotina</taxon>
        <taxon>Dothideomycetes</taxon>
        <taxon>Dothideomycetidae</taxon>
        <taxon>Mycosphaerellales</taxon>
        <taxon>Teratosphaeriaceae</taxon>
        <taxon>Teratosphaeria</taxon>
    </lineage>
</organism>
<dbReference type="InterPro" id="IPR009072">
    <property type="entry name" value="Histone-fold"/>
</dbReference>
<dbReference type="PANTHER" id="PTHR28680">
    <property type="entry name" value="CENTROMERE PROTEIN X"/>
    <property type="match status" value="1"/>
</dbReference>
<evidence type="ECO:0000256" key="7">
    <source>
        <dbReference type="SAM" id="MobiDB-lite"/>
    </source>
</evidence>
<proteinExistence type="inferred from homology"/>
<dbReference type="InterPro" id="IPR018552">
    <property type="entry name" value="CENP-X"/>
</dbReference>
<protein>
    <submittedName>
        <fullName evidence="8">Uncharacterized protein</fullName>
    </submittedName>
</protein>
<dbReference type="GO" id="GO:0031297">
    <property type="term" value="P:replication fork processing"/>
    <property type="evidence" value="ECO:0007669"/>
    <property type="project" value="TreeGrafter"/>
</dbReference>
<gene>
    <name evidence="8" type="ORF">EJ03DRAFT_329274</name>
</gene>
<evidence type="ECO:0000256" key="5">
    <source>
        <dbReference type="ARBA" id="ARBA00023204"/>
    </source>
</evidence>
<keyword evidence="5" id="KW-0234">DNA repair</keyword>
<keyword evidence="9" id="KW-1185">Reference proteome</keyword>
<comment type="subcellular location">
    <subcellularLocation>
        <location evidence="1">Nucleus</location>
    </subcellularLocation>
</comment>
<dbReference type="Gene3D" id="1.10.20.10">
    <property type="entry name" value="Histone, subunit A"/>
    <property type="match status" value="1"/>
</dbReference>
<dbReference type="GO" id="GO:0003677">
    <property type="term" value="F:DNA binding"/>
    <property type="evidence" value="ECO:0007669"/>
    <property type="project" value="UniProtKB-KW"/>
</dbReference>
<evidence type="ECO:0000256" key="6">
    <source>
        <dbReference type="ARBA" id="ARBA00023242"/>
    </source>
</evidence>
<accession>A0A6G1L3G1</accession>
<dbReference type="CDD" id="cd22921">
    <property type="entry name" value="HFD_CENP-X"/>
    <property type="match status" value="1"/>
</dbReference>
<dbReference type="OrthoDB" id="2500381at2759"/>
<dbReference type="PANTHER" id="PTHR28680:SF1">
    <property type="entry name" value="CENTROMERE PROTEIN X"/>
    <property type="match status" value="1"/>
</dbReference>
<comment type="similarity">
    <text evidence="2">Belongs to the CENP-X/MHF2 family.</text>
</comment>
<evidence type="ECO:0000256" key="4">
    <source>
        <dbReference type="ARBA" id="ARBA00023125"/>
    </source>
</evidence>
<reference evidence="8" key="1">
    <citation type="journal article" date="2020" name="Stud. Mycol.">
        <title>101 Dothideomycetes genomes: a test case for predicting lifestyles and emergence of pathogens.</title>
        <authorList>
            <person name="Haridas S."/>
            <person name="Albert R."/>
            <person name="Binder M."/>
            <person name="Bloem J."/>
            <person name="Labutti K."/>
            <person name="Salamov A."/>
            <person name="Andreopoulos B."/>
            <person name="Baker S."/>
            <person name="Barry K."/>
            <person name="Bills G."/>
            <person name="Bluhm B."/>
            <person name="Cannon C."/>
            <person name="Castanera R."/>
            <person name="Culley D."/>
            <person name="Daum C."/>
            <person name="Ezra D."/>
            <person name="Gonzalez J."/>
            <person name="Henrissat B."/>
            <person name="Kuo A."/>
            <person name="Liang C."/>
            <person name="Lipzen A."/>
            <person name="Lutzoni F."/>
            <person name="Magnuson J."/>
            <person name="Mondo S."/>
            <person name="Nolan M."/>
            <person name="Ohm R."/>
            <person name="Pangilinan J."/>
            <person name="Park H.-J."/>
            <person name="Ramirez L."/>
            <person name="Alfaro M."/>
            <person name="Sun H."/>
            <person name="Tritt A."/>
            <person name="Yoshinaga Y."/>
            <person name="Zwiers L.-H."/>
            <person name="Turgeon B."/>
            <person name="Goodwin S."/>
            <person name="Spatafora J."/>
            <person name="Crous P."/>
            <person name="Grigoriev I."/>
        </authorList>
    </citation>
    <scope>NUCLEOTIDE SEQUENCE</scope>
    <source>
        <strain evidence="8">CBS 116005</strain>
    </source>
</reference>
<dbReference type="AlphaFoldDB" id="A0A6G1L3G1"/>
<dbReference type="Proteomes" id="UP000799436">
    <property type="component" value="Unassembled WGS sequence"/>
</dbReference>
<dbReference type="EMBL" id="ML995857">
    <property type="protein sequence ID" value="KAF2767375.1"/>
    <property type="molecule type" value="Genomic_DNA"/>
</dbReference>
<evidence type="ECO:0000256" key="3">
    <source>
        <dbReference type="ARBA" id="ARBA00022763"/>
    </source>
</evidence>
<dbReference type="GO" id="GO:0006281">
    <property type="term" value="P:DNA repair"/>
    <property type="evidence" value="ECO:0007669"/>
    <property type="project" value="UniProtKB-KW"/>
</dbReference>
<dbReference type="GO" id="GO:0071821">
    <property type="term" value="C:FANCM-MHF complex"/>
    <property type="evidence" value="ECO:0007669"/>
    <property type="project" value="TreeGrafter"/>
</dbReference>
<evidence type="ECO:0000256" key="1">
    <source>
        <dbReference type="ARBA" id="ARBA00004123"/>
    </source>
</evidence>
<evidence type="ECO:0000256" key="2">
    <source>
        <dbReference type="ARBA" id="ARBA00009359"/>
    </source>
</evidence>
<dbReference type="GO" id="GO:0051382">
    <property type="term" value="P:kinetochore assembly"/>
    <property type="evidence" value="ECO:0007669"/>
    <property type="project" value="InterPro"/>
</dbReference>
<evidence type="ECO:0000313" key="8">
    <source>
        <dbReference type="EMBL" id="KAF2767375.1"/>
    </source>
</evidence>
<keyword evidence="6" id="KW-0539">Nucleus</keyword>